<dbReference type="SUPFAM" id="SSF51735">
    <property type="entry name" value="NAD(P)-binding Rossmann-fold domains"/>
    <property type="match status" value="1"/>
</dbReference>
<gene>
    <name evidence="5" type="ORF">B0I08_10663</name>
</gene>
<dbReference type="Pfam" id="PF00106">
    <property type="entry name" value="adh_short"/>
    <property type="match status" value="1"/>
</dbReference>
<dbReference type="InterPro" id="IPR002347">
    <property type="entry name" value="SDR_fam"/>
</dbReference>
<comment type="similarity">
    <text evidence="1 4">Belongs to the short-chain dehydrogenases/reductases (SDR) family.</text>
</comment>
<sequence length="245" mass="25248">MTTTAATTTAVTTTAVTTTLITGANKGLGYETARRLIAAGHTVWMGSRDQERGQRAADELGGRYVALDVTNDASVASAAETIAAEGGLDVLINNAGITGPHSAPADLTGDDALQVFNTNVIGVVRTTNAFLPALRQSTAPTIVNVTSGLGSFATVLDPERLESQIVAPLYTSSKSAVTMLTVQYAKAFPEIRINAADPGYTATDLNGKNGTQTVTEGTDAIVELATRQGQGATGTFIDRAGVVLF</sequence>
<accession>A0A2T0VB75</accession>
<evidence type="ECO:0000256" key="1">
    <source>
        <dbReference type="ARBA" id="ARBA00006484"/>
    </source>
</evidence>
<dbReference type="AlphaFoldDB" id="A0A2T0VB75"/>
<evidence type="ECO:0000313" key="6">
    <source>
        <dbReference type="Proteomes" id="UP000237983"/>
    </source>
</evidence>
<reference evidence="5 6" key="1">
    <citation type="submission" date="2018-03" db="EMBL/GenBank/DDBJ databases">
        <title>Genomic Encyclopedia of Type Strains, Phase III (KMG-III): the genomes of soil and plant-associated and newly described type strains.</title>
        <authorList>
            <person name="Whitman W."/>
        </authorList>
    </citation>
    <scope>NUCLEOTIDE SEQUENCE [LARGE SCALE GENOMIC DNA]</scope>
    <source>
        <strain evidence="5 6">CGMCC 1.12484</strain>
    </source>
</reference>
<protein>
    <submittedName>
        <fullName evidence="5">NAD(P)-dependent dehydrogenase (Short-subunit alcohol dehydrogenase family)</fullName>
    </submittedName>
</protein>
<dbReference type="GO" id="GO:0016491">
    <property type="term" value="F:oxidoreductase activity"/>
    <property type="evidence" value="ECO:0007669"/>
    <property type="project" value="UniProtKB-KW"/>
</dbReference>
<evidence type="ECO:0000256" key="3">
    <source>
        <dbReference type="ARBA" id="ARBA00023002"/>
    </source>
</evidence>
<evidence type="ECO:0000256" key="4">
    <source>
        <dbReference type="RuleBase" id="RU000363"/>
    </source>
</evidence>
<organism evidence="5 6">
    <name type="scientific">Glaciihabitans tibetensis</name>
    <dbReference type="NCBI Taxonomy" id="1266600"/>
    <lineage>
        <taxon>Bacteria</taxon>
        <taxon>Bacillati</taxon>
        <taxon>Actinomycetota</taxon>
        <taxon>Actinomycetes</taxon>
        <taxon>Micrococcales</taxon>
        <taxon>Microbacteriaceae</taxon>
        <taxon>Glaciihabitans</taxon>
    </lineage>
</organism>
<keyword evidence="3" id="KW-0560">Oxidoreductase</keyword>
<dbReference type="PROSITE" id="PS00061">
    <property type="entry name" value="ADH_SHORT"/>
    <property type="match status" value="1"/>
</dbReference>
<dbReference type="InterPro" id="IPR020904">
    <property type="entry name" value="Sc_DH/Rdtase_CS"/>
</dbReference>
<name>A0A2T0VB75_9MICO</name>
<dbReference type="PANTHER" id="PTHR43490">
    <property type="entry name" value="(+)-NEOMENTHOL DEHYDROGENASE"/>
    <property type="match status" value="1"/>
</dbReference>
<dbReference type="PRINTS" id="PR00080">
    <property type="entry name" value="SDRFAMILY"/>
</dbReference>
<dbReference type="Gene3D" id="3.40.50.720">
    <property type="entry name" value="NAD(P)-binding Rossmann-like Domain"/>
    <property type="match status" value="1"/>
</dbReference>
<dbReference type="RefSeq" id="WP_106213070.1">
    <property type="nucleotide sequence ID" value="NZ_PVTL01000006.1"/>
</dbReference>
<dbReference type="Proteomes" id="UP000237983">
    <property type="component" value="Unassembled WGS sequence"/>
</dbReference>
<evidence type="ECO:0000313" key="5">
    <source>
        <dbReference type="EMBL" id="PRY67456.1"/>
    </source>
</evidence>
<dbReference type="InterPro" id="IPR036291">
    <property type="entry name" value="NAD(P)-bd_dom_sf"/>
</dbReference>
<dbReference type="OrthoDB" id="9781117at2"/>
<evidence type="ECO:0000256" key="2">
    <source>
        <dbReference type="ARBA" id="ARBA00022857"/>
    </source>
</evidence>
<comment type="caution">
    <text evidence="5">The sequence shown here is derived from an EMBL/GenBank/DDBJ whole genome shotgun (WGS) entry which is preliminary data.</text>
</comment>
<dbReference type="PRINTS" id="PR00081">
    <property type="entry name" value="GDHRDH"/>
</dbReference>
<keyword evidence="2" id="KW-0521">NADP</keyword>
<keyword evidence="6" id="KW-1185">Reference proteome</keyword>
<dbReference type="EMBL" id="PVTL01000006">
    <property type="protein sequence ID" value="PRY67456.1"/>
    <property type="molecule type" value="Genomic_DNA"/>
</dbReference>
<dbReference type="PANTHER" id="PTHR43490:SF99">
    <property type="entry name" value="SHORT-CHAIN DEHYDROGENASE_REDUCTASE"/>
    <property type="match status" value="1"/>
</dbReference>
<proteinExistence type="inferred from homology"/>